<sequence>MKTKKPMIILQVFAVIIATVTTGCNLQGIKLNDDTRSAKQNEVEAPQNTPVTVKQNNSAENTRTAATVEEVKNILPKEISIEEGKRFSLAGYGINNYDNSGNKIFSISDNEIQTEKGKTGSYMFKYRIGGNEYASNVTVYKTEVNELPKPEAIKTAVNKKPLKTVSVPSNTQPKVKPYTVAETFWVHGITAPADGDIKKDGSYRSWVESDTTTWFNALKMAYSHGAAAFTNTGWKSDASLCYGIVGSNLLHWWIRQNKDLLGKRNFDFEKFQYTKDGNGTTSKIADLVRNGKLNHGGSGGEVREVLYWFFDTYLKDVFTNKNEIISESSVTNKADFENFLNLAIENKEAVAIDYFIERDNGRHIVNVWGISKDSEGNIVEIWIGDSNLGNKDEVMRGSKLIPYGLYYDGRGYPYLVNTGTNGVTRNRVQGVVRLNLGADKL</sequence>
<evidence type="ECO:0000259" key="1">
    <source>
        <dbReference type="Pfam" id="PF09028"/>
    </source>
</evidence>
<evidence type="ECO:0000313" key="3">
    <source>
        <dbReference type="Proteomes" id="UP000593915"/>
    </source>
</evidence>
<organism evidence="2 3">
    <name type="scientific">Treponema pedis</name>
    <dbReference type="NCBI Taxonomy" id="409322"/>
    <lineage>
        <taxon>Bacteria</taxon>
        <taxon>Pseudomonadati</taxon>
        <taxon>Spirochaetota</taxon>
        <taxon>Spirochaetia</taxon>
        <taxon>Spirochaetales</taxon>
        <taxon>Treponemataceae</taxon>
        <taxon>Treponema</taxon>
    </lineage>
</organism>
<dbReference type="InterPro" id="IPR038765">
    <property type="entry name" value="Papain-like_cys_pep_sf"/>
</dbReference>
<dbReference type="RefSeq" id="WP_194076192.1">
    <property type="nucleotide sequence ID" value="NZ_CP061839.1"/>
</dbReference>
<dbReference type="SUPFAM" id="SSF54001">
    <property type="entry name" value="Cysteine proteinases"/>
    <property type="match status" value="1"/>
</dbReference>
<feature type="domain" description="Ig protease IdeS" evidence="1">
    <location>
        <begin position="179"/>
        <end position="261"/>
    </location>
</feature>
<evidence type="ECO:0000313" key="2">
    <source>
        <dbReference type="EMBL" id="QOW60740.1"/>
    </source>
</evidence>
<dbReference type="EMBL" id="CP061839">
    <property type="protein sequence ID" value="QOW60740.1"/>
    <property type="molecule type" value="Genomic_DNA"/>
</dbReference>
<dbReference type="Pfam" id="PF09028">
    <property type="entry name" value="Mac-1"/>
    <property type="match status" value="1"/>
</dbReference>
<protein>
    <submittedName>
        <fullName evidence="2">IdeS/Mac family cysteine endopeptidase</fullName>
        <ecNumber evidence="2">3.4.22.-</ecNumber>
    </submittedName>
</protein>
<name>A0A7S7AVZ6_9SPIR</name>
<dbReference type="GO" id="GO:0008233">
    <property type="term" value="F:peptidase activity"/>
    <property type="evidence" value="ECO:0007669"/>
    <property type="project" value="InterPro"/>
</dbReference>
<dbReference type="AlphaFoldDB" id="A0A7S7AVZ6"/>
<dbReference type="EC" id="3.4.22.-" evidence="2"/>
<dbReference type="Proteomes" id="UP000593915">
    <property type="component" value="Chromosome"/>
</dbReference>
<reference evidence="2 3" key="1">
    <citation type="submission" date="2020-09" db="EMBL/GenBank/DDBJ databases">
        <title>Characterization of Treponema spp. from bovine digital dermatitis in Korea.</title>
        <authorList>
            <person name="Espiritu H.M."/>
            <person name="Cho Y.I."/>
            <person name="Mamuad L."/>
        </authorList>
    </citation>
    <scope>NUCLEOTIDE SEQUENCE [LARGE SCALE GENOMIC DNA]</scope>
    <source>
        <strain evidence="2 3">KS1</strain>
    </source>
</reference>
<proteinExistence type="predicted"/>
<accession>A0A7S7AVZ6</accession>
<dbReference type="InterPro" id="IPR015117">
    <property type="entry name" value="IdeS"/>
</dbReference>
<keyword evidence="2" id="KW-0378">Hydrolase</keyword>
<dbReference type="PROSITE" id="PS51257">
    <property type="entry name" value="PROKAR_LIPOPROTEIN"/>
    <property type="match status" value="1"/>
</dbReference>
<gene>
    <name evidence="2" type="ORF">IFE08_13280</name>
</gene>
<dbReference type="Gene3D" id="3.90.70.10">
    <property type="entry name" value="Cysteine proteinases"/>
    <property type="match status" value="1"/>
</dbReference>